<reference evidence="3" key="1">
    <citation type="submission" date="2013-10" db="EMBL/GenBank/DDBJ databases">
        <title>Genome sequencing of Onchocerca volvulus.</title>
        <authorList>
            <person name="Cotton J."/>
            <person name="Tsai J."/>
            <person name="Stanley E."/>
            <person name="Tracey A."/>
            <person name="Holroyd N."/>
            <person name="Lustigman S."/>
            <person name="Berriman M."/>
        </authorList>
    </citation>
    <scope>NUCLEOTIDE SEQUENCE</scope>
</reference>
<protein>
    <submittedName>
        <fullName evidence="2">Uncharacterized protein</fullName>
    </submittedName>
</protein>
<feature type="transmembrane region" description="Helical" evidence="1">
    <location>
        <begin position="53"/>
        <end position="74"/>
    </location>
</feature>
<organism evidence="2 3">
    <name type="scientific">Onchocerca volvulus</name>
    <dbReference type="NCBI Taxonomy" id="6282"/>
    <lineage>
        <taxon>Eukaryota</taxon>
        <taxon>Metazoa</taxon>
        <taxon>Ecdysozoa</taxon>
        <taxon>Nematoda</taxon>
        <taxon>Chromadorea</taxon>
        <taxon>Rhabditida</taxon>
        <taxon>Spirurina</taxon>
        <taxon>Spiruromorpha</taxon>
        <taxon>Filarioidea</taxon>
        <taxon>Onchocercidae</taxon>
        <taxon>Onchocerca</taxon>
    </lineage>
</organism>
<dbReference type="GO" id="GO:0005789">
    <property type="term" value="C:endoplasmic reticulum membrane"/>
    <property type="evidence" value="ECO:0007669"/>
    <property type="project" value="TreeGrafter"/>
</dbReference>
<sequence length="319" mass="37107">MVVIRPVEHSSSNENIFNTQTFQLSSEGRRQKKSDDNDMDHITDDRSYMNCNLLVPSSIFAAISLAAILIGLTLGHFYDIKQREDGNISSWLFASGWYAKYCTNFTSTMVSDRYLPSVLRLLELTVQANVSFRIATCIPTSLRLFQSYLNAIVNAHFCPHTKEWLWYRWCNAAVPTLLFLEISFCTLFSINTIRQDYQSKLFFFPLYKISFNLFIISALLHMITCTAATIYRRNRKFQVIYFLPPNQALCEYILIISNLSFHLTTITDTRNLSFLMYPRMCSGECEPMNPENFKKGGKFEYCRSQNHINKKRLMNHVPK</sequence>
<reference evidence="2" key="2">
    <citation type="submission" date="2022-06" db="UniProtKB">
        <authorList>
            <consortium name="EnsemblMetazoa"/>
        </authorList>
    </citation>
    <scope>IDENTIFICATION</scope>
</reference>
<dbReference type="EMBL" id="CMVM020000283">
    <property type="status" value="NOT_ANNOTATED_CDS"/>
    <property type="molecule type" value="Genomic_DNA"/>
</dbReference>
<dbReference type="EnsemblMetazoa" id="OVOC9551.1">
    <property type="protein sequence ID" value="OVOC9551.1"/>
    <property type="gene ID" value="WBGene00246360"/>
</dbReference>
<proteinExistence type="predicted"/>
<feature type="transmembrane region" description="Helical" evidence="1">
    <location>
        <begin position="169"/>
        <end position="190"/>
    </location>
</feature>
<dbReference type="AlphaFoldDB" id="A0A8R1Y3V9"/>
<evidence type="ECO:0000313" key="2">
    <source>
        <dbReference type="EnsemblMetazoa" id="OVOC9551.1"/>
    </source>
</evidence>
<keyword evidence="3" id="KW-1185">Reference proteome</keyword>
<dbReference type="Proteomes" id="UP000024404">
    <property type="component" value="Unassembled WGS sequence"/>
</dbReference>
<dbReference type="PANTHER" id="PTHR12892">
    <property type="entry name" value="FGF RECEPTOR ACTIVATING PROTEIN 1"/>
    <property type="match status" value="1"/>
</dbReference>
<dbReference type="PANTHER" id="PTHR12892:SF8">
    <property type="entry name" value="PROTEIN CBG16685"/>
    <property type="match status" value="1"/>
</dbReference>
<keyword evidence="1" id="KW-0472">Membrane</keyword>
<feature type="transmembrane region" description="Helical" evidence="1">
    <location>
        <begin position="210"/>
        <end position="231"/>
    </location>
</feature>
<keyword evidence="1" id="KW-1133">Transmembrane helix</keyword>
<name>A0A8R1Y3V9_ONCVO</name>
<evidence type="ECO:0000313" key="3">
    <source>
        <dbReference type="Proteomes" id="UP000024404"/>
    </source>
</evidence>
<dbReference type="GO" id="GO:0000139">
    <property type="term" value="C:Golgi membrane"/>
    <property type="evidence" value="ECO:0007669"/>
    <property type="project" value="InterPro"/>
</dbReference>
<dbReference type="GO" id="GO:0006506">
    <property type="term" value="P:GPI anchor biosynthetic process"/>
    <property type="evidence" value="ECO:0007669"/>
    <property type="project" value="TreeGrafter"/>
</dbReference>
<dbReference type="InterPro" id="IPR039545">
    <property type="entry name" value="PGAP2"/>
</dbReference>
<keyword evidence="1" id="KW-0812">Transmembrane</keyword>
<evidence type="ECO:0000256" key="1">
    <source>
        <dbReference type="SAM" id="Phobius"/>
    </source>
</evidence>
<dbReference type="OMA" id="SGECEPI"/>
<accession>A0A8R1Y3V9</accession>